<feature type="transmembrane region" description="Helical" evidence="11">
    <location>
        <begin position="225"/>
        <end position="246"/>
    </location>
</feature>
<dbReference type="Proteomes" id="UP001595816">
    <property type="component" value="Unassembled WGS sequence"/>
</dbReference>
<keyword evidence="6 13" id="KW-0378">Hydrolase</keyword>
<gene>
    <name evidence="13" type="ORF">ACFOZ4_32890</name>
</gene>
<evidence type="ECO:0000256" key="1">
    <source>
        <dbReference type="ARBA" id="ARBA00001947"/>
    </source>
</evidence>
<evidence type="ECO:0000256" key="10">
    <source>
        <dbReference type="ARBA" id="ARBA00023136"/>
    </source>
</evidence>
<evidence type="ECO:0000256" key="7">
    <source>
        <dbReference type="ARBA" id="ARBA00022833"/>
    </source>
</evidence>
<dbReference type="CDD" id="cd07340">
    <property type="entry name" value="M48B_Htpx_like"/>
    <property type="match status" value="1"/>
</dbReference>
<evidence type="ECO:0000256" key="11">
    <source>
        <dbReference type="SAM" id="Phobius"/>
    </source>
</evidence>
<dbReference type="RefSeq" id="WP_253756324.1">
    <property type="nucleotide sequence ID" value="NZ_JAMZDZ010000001.1"/>
</dbReference>
<reference evidence="14" key="1">
    <citation type="journal article" date="2019" name="Int. J. Syst. Evol. Microbiol.">
        <title>The Global Catalogue of Microorganisms (GCM) 10K type strain sequencing project: providing services to taxonomists for standard genome sequencing and annotation.</title>
        <authorList>
            <consortium name="The Broad Institute Genomics Platform"/>
            <consortium name="The Broad Institute Genome Sequencing Center for Infectious Disease"/>
            <person name="Wu L."/>
            <person name="Ma J."/>
        </authorList>
    </citation>
    <scope>NUCLEOTIDE SEQUENCE [LARGE SCALE GENOMIC DNA]</scope>
    <source>
        <strain evidence="14">CGMCC 4.7289</strain>
    </source>
</reference>
<evidence type="ECO:0000313" key="14">
    <source>
        <dbReference type="Proteomes" id="UP001595816"/>
    </source>
</evidence>
<dbReference type="SUPFAM" id="SSF158682">
    <property type="entry name" value="TerB-like"/>
    <property type="match status" value="1"/>
</dbReference>
<name>A0ABV8LWP7_9ACTN</name>
<evidence type="ECO:0000256" key="4">
    <source>
        <dbReference type="ARBA" id="ARBA00022692"/>
    </source>
</evidence>
<evidence type="ECO:0000256" key="9">
    <source>
        <dbReference type="ARBA" id="ARBA00023049"/>
    </source>
</evidence>
<evidence type="ECO:0000256" key="6">
    <source>
        <dbReference type="ARBA" id="ARBA00022801"/>
    </source>
</evidence>
<keyword evidence="14" id="KW-1185">Reference proteome</keyword>
<dbReference type="EMBL" id="JBHSAY010000021">
    <property type="protein sequence ID" value="MFC4135435.1"/>
    <property type="molecule type" value="Genomic_DNA"/>
</dbReference>
<comment type="cofactor">
    <cofactor evidence="1">
        <name>Zn(2+)</name>
        <dbReference type="ChEBI" id="CHEBI:29105"/>
    </cofactor>
</comment>
<dbReference type="Pfam" id="PF01435">
    <property type="entry name" value="Peptidase_M48"/>
    <property type="match status" value="1"/>
</dbReference>
<keyword evidence="4 11" id="KW-0812">Transmembrane</keyword>
<evidence type="ECO:0000259" key="12">
    <source>
        <dbReference type="Pfam" id="PF01435"/>
    </source>
</evidence>
<dbReference type="PANTHER" id="PTHR43221">
    <property type="entry name" value="PROTEASE HTPX"/>
    <property type="match status" value="1"/>
</dbReference>
<protein>
    <submittedName>
        <fullName evidence="13">M48 family metalloprotease</fullName>
        <ecNumber evidence="13">3.4.24.-</ecNumber>
    </submittedName>
</protein>
<feature type="transmembrane region" description="Helical" evidence="11">
    <location>
        <begin position="49"/>
        <end position="71"/>
    </location>
</feature>
<feature type="transmembrane region" description="Helical" evidence="11">
    <location>
        <begin position="182"/>
        <end position="205"/>
    </location>
</feature>
<comment type="caution">
    <text evidence="13">The sequence shown here is derived from an EMBL/GenBank/DDBJ whole genome shotgun (WGS) entry which is preliminary data.</text>
</comment>
<dbReference type="InterPro" id="IPR001915">
    <property type="entry name" value="Peptidase_M48"/>
</dbReference>
<dbReference type="PANTHER" id="PTHR43221:SF2">
    <property type="entry name" value="PROTEASE HTPX HOMOLOG"/>
    <property type="match status" value="1"/>
</dbReference>
<dbReference type="EC" id="3.4.24.-" evidence="13"/>
<dbReference type="GO" id="GO:0008237">
    <property type="term" value="F:metallopeptidase activity"/>
    <property type="evidence" value="ECO:0007669"/>
    <property type="project" value="UniProtKB-KW"/>
</dbReference>
<keyword evidence="2" id="KW-1003">Cell membrane</keyword>
<accession>A0ABV8LWP7</accession>
<feature type="transmembrane region" description="Helical" evidence="11">
    <location>
        <begin position="17"/>
        <end position="43"/>
    </location>
</feature>
<keyword evidence="10 11" id="KW-0472">Membrane</keyword>
<proteinExistence type="predicted"/>
<evidence type="ECO:0000256" key="5">
    <source>
        <dbReference type="ARBA" id="ARBA00022723"/>
    </source>
</evidence>
<organism evidence="13 14">
    <name type="scientific">Hamadaea flava</name>
    <dbReference type="NCBI Taxonomy" id="1742688"/>
    <lineage>
        <taxon>Bacteria</taxon>
        <taxon>Bacillati</taxon>
        <taxon>Actinomycetota</taxon>
        <taxon>Actinomycetes</taxon>
        <taxon>Micromonosporales</taxon>
        <taxon>Micromonosporaceae</taxon>
        <taxon>Hamadaea</taxon>
    </lineage>
</organism>
<keyword evidence="8 11" id="KW-1133">Transmembrane helix</keyword>
<evidence type="ECO:0000313" key="13">
    <source>
        <dbReference type="EMBL" id="MFC4135435.1"/>
    </source>
</evidence>
<keyword evidence="5" id="KW-0479">Metal-binding</keyword>
<evidence type="ECO:0000256" key="2">
    <source>
        <dbReference type="ARBA" id="ARBA00022475"/>
    </source>
</evidence>
<keyword evidence="9 13" id="KW-0482">Metalloprotease</keyword>
<evidence type="ECO:0000256" key="8">
    <source>
        <dbReference type="ARBA" id="ARBA00022989"/>
    </source>
</evidence>
<dbReference type="InterPro" id="IPR050083">
    <property type="entry name" value="HtpX_protease"/>
</dbReference>
<evidence type="ECO:0000256" key="3">
    <source>
        <dbReference type="ARBA" id="ARBA00022670"/>
    </source>
</evidence>
<keyword evidence="7" id="KW-0862">Zinc</keyword>
<keyword evidence="3" id="KW-0645">Protease</keyword>
<dbReference type="InterPro" id="IPR029024">
    <property type="entry name" value="TerB-like"/>
</dbReference>
<feature type="domain" description="Peptidase M48" evidence="12">
    <location>
        <begin position="102"/>
        <end position="325"/>
    </location>
</feature>
<dbReference type="Gene3D" id="3.30.2010.10">
    <property type="entry name" value="Metalloproteases ('zincins'), catalytic domain"/>
    <property type="match status" value="1"/>
</dbReference>
<sequence>MDFFGRQQQVRRMSARLVVLFVVAVIGIIVTVALAVITAFGAWDEDPTTIVGLAVAAAFVTGLSIGLASLFRTVSLRGGGGKVAIELGGVLVPQDTTDPQLRRLRNVVEEIAIASGVPVPEVYVLPREQGINAFAAGWSPTDAAVAVTQGSLDRLNRDELQGVIAHEFSHVLNGDMRLNIRLIGLLFGILFLTVIGRELLRWGFFAGGGNNRSSRDGEKSGGNPLPLIGIAMVGAGLIGVFAGRLIQASVSRQREYLADASAVQFTRQTSGIAGALKKIGGLPTGSQVRNPREEEVGHMLFGSGRRLSSLFATHPPLADRIKVLEPEFDPAELDRLAQQWAQQPPDGQQEDIALGFAPPAAAAPAPAPKAAVQPHVVVTQVAAPTSESYQRAGTLLGEIPEAVLGRARNPQTVGPLVLGLLMAEDPSARNAQHRTLQEKLGQRIADAALAEAGDLATLAPAHRLPLAEIAFPALRSLATADQQALLGAVFALIHADGRITVFEYCMSRLLLGQLQESMKPNSGWREPQRTLAASTDAALILLAVLAQAGAVSATRAQSAFDAGVAVLLPGKQAEYVAPPRGVVELESVWAALDGLVPDDKSRLVQAIVAVIGSDGTVTVAEAELLRTVCSLLHCPLPPLS</sequence>